<dbReference type="PANTHER" id="PTHR11695">
    <property type="entry name" value="ALCOHOL DEHYDROGENASE RELATED"/>
    <property type="match status" value="1"/>
</dbReference>
<evidence type="ECO:0000259" key="1">
    <source>
        <dbReference type="SMART" id="SM00829"/>
    </source>
</evidence>
<dbReference type="Gene3D" id="3.40.50.720">
    <property type="entry name" value="NAD(P)-binding Rossmann-like Domain"/>
    <property type="match status" value="1"/>
</dbReference>
<feature type="domain" description="Enoyl reductase (ER)" evidence="1">
    <location>
        <begin position="12"/>
        <end position="333"/>
    </location>
</feature>
<dbReference type="GO" id="GO:0005739">
    <property type="term" value="C:mitochondrion"/>
    <property type="evidence" value="ECO:0007669"/>
    <property type="project" value="TreeGrafter"/>
</dbReference>
<dbReference type="AlphaFoldDB" id="A0AAN6V1Y7"/>
<dbReference type="EMBL" id="MU853596">
    <property type="protein sequence ID" value="KAK4142575.1"/>
    <property type="molecule type" value="Genomic_DNA"/>
</dbReference>
<dbReference type="SMART" id="SM00829">
    <property type="entry name" value="PKS_ER"/>
    <property type="match status" value="1"/>
</dbReference>
<reference evidence="2" key="1">
    <citation type="journal article" date="2023" name="Mol. Phylogenet. Evol.">
        <title>Genome-scale phylogeny and comparative genomics of the fungal order Sordariales.</title>
        <authorList>
            <person name="Hensen N."/>
            <person name="Bonometti L."/>
            <person name="Westerberg I."/>
            <person name="Brannstrom I.O."/>
            <person name="Guillou S."/>
            <person name="Cros-Aarteil S."/>
            <person name="Calhoun S."/>
            <person name="Haridas S."/>
            <person name="Kuo A."/>
            <person name="Mondo S."/>
            <person name="Pangilinan J."/>
            <person name="Riley R."/>
            <person name="LaButti K."/>
            <person name="Andreopoulos B."/>
            <person name="Lipzen A."/>
            <person name="Chen C."/>
            <person name="Yan M."/>
            <person name="Daum C."/>
            <person name="Ng V."/>
            <person name="Clum A."/>
            <person name="Steindorff A."/>
            <person name="Ohm R.A."/>
            <person name="Martin F."/>
            <person name="Silar P."/>
            <person name="Natvig D.O."/>
            <person name="Lalanne C."/>
            <person name="Gautier V."/>
            <person name="Ament-Velasquez S.L."/>
            <person name="Kruys A."/>
            <person name="Hutchinson M.I."/>
            <person name="Powell A.J."/>
            <person name="Barry K."/>
            <person name="Miller A.N."/>
            <person name="Grigoriev I.V."/>
            <person name="Debuchy R."/>
            <person name="Gladieux P."/>
            <person name="Hiltunen Thoren M."/>
            <person name="Johannesson H."/>
        </authorList>
    </citation>
    <scope>NUCLEOTIDE SEQUENCE</scope>
    <source>
        <strain evidence="2">CBS 141.50</strain>
    </source>
</reference>
<dbReference type="Proteomes" id="UP001302676">
    <property type="component" value="Unassembled WGS sequence"/>
</dbReference>
<dbReference type="SUPFAM" id="SSF50129">
    <property type="entry name" value="GroES-like"/>
    <property type="match status" value="1"/>
</dbReference>
<dbReference type="InterPro" id="IPR013154">
    <property type="entry name" value="ADH-like_N"/>
</dbReference>
<dbReference type="Gene3D" id="3.90.180.10">
    <property type="entry name" value="Medium-chain alcohol dehydrogenases, catalytic domain"/>
    <property type="match status" value="1"/>
</dbReference>
<evidence type="ECO:0000313" key="2">
    <source>
        <dbReference type="EMBL" id="KAK4142575.1"/>
    </source>
</evidence>
<dbReference type="CDD" id="cd08267">
    <property type="entry name" value="MDR1"/>
    <property type="match status" value="1"/>
</dbReference>
<dbReference type="GeneID" id="87820776"/>
<protein>
    <recommendedName>
        <fullName evidence="1">Enoyl reductase (ER) domain-containing protein</fullName>
    </recommendedName>
</protein>
<dbReference type="InterPro" id="IPR036291">
    <property type="entry name" value="NAD(P)-bd_dom_sf"/>
</dbReference>
<dbReference type="Pfam" id="PF13602">
    <property type="entry name" value="ADH_zinc_N_2"/>
    <property type="match status" value="1"/>
</dbReference>
<sequence>MKAWQYSKTAGGLEKNLTLQNAVPVPRLPTNPSTAQLLIQVLSTSINPVDYKAPETGFLSRIVFGSPATPGTDFCGRVVRTAGPADERAGFDVGDLVFGRTGFQQHGTTSEYTTTPAKNVARLPDGVSPDDAAAVGVAGFTAYQSIVPHVKAGDKVFINGGSGGTGTFGIQIAKLLGCHVTVSCSPGKADLCRSLGADELIDYNSNDVSAALKAKGQVFTLVVDNVGSPASLYKAANDFLQPTGRFVQVGAGLDAHSVKTITPRLLRPAFLGGGKRKYELFVMRPNREDLKQLGTWIADKKIRVVIGETYEFGDVPKAFEKLKTGRTMGKLVIHVGK</sequence>
<dbReference type="InterPro" id="IPR020843">
    <property type="entry name" value="ER"/>
</dbReference>
<dbReference type="InterPro" id="IPR011032">
    <property type="entry name" value="GroES-like_sf"/>
</dbReference>
<organism evidence="2 3">
    <name type="scientific">Dichotomopilus funicola</name>
    <dbReference type="NCBI Taxonomy" id="1934379"/>
    <lineage>
        <taxon>Eukaryota</taxon>
        <taxon>Fungi</taxon>
        <taxon>Dikarya</taxon>
        <taxon>Ascomycota</taxon>
        <taxon>Pezizomycotina</taxon>
        <taxon>Sordariomycetes</taxon>
        <taxon>Sordariomycetidae</taxon>
        <taxon>Sordariales</taxon>
        <taxon>Chaetomiaceae</taxon>
        <taxon>Dichotomopilus</taxon>
    </lineage>
</organism>
<keyword evidence="3" id="KW-1185">Reference proteome</keyword>
<reference evidence="2" key="2">
    <citation type="submission" date="2023-05" db="EMBL/GenBank/DDBJ databases">
        <authorList>
            <consortium name="Lawrence Berkeley National Laboratory"/>
            <person name="Steindorff A."/>
            <person name="Hensen N."/>
            <person name="Bonometti L."/>
            <person name="Westerberg I."/>
            <person name="Brannstrom I.O."/>
            <person name="Guillou S."/>
            <person name="Cros-Aarteil S."/>
            <person name="Calhoun S."/>
            <person name="Haridas S."/>
            <person name="Kuo A."/>
            <person name="Mondo S."/>
            <person name="Pangilinan J."/>
            <person name="Riley R."/>
            <person name="Labutti K."/>
            <person name="Andreopoulos B."/>
            <person name="Lipzen A."/>
            <person name="Chen C."/>
            <person name="Yanf M."/>
            <person name="Daum C."/>
            <person name="Ng V."/>
            <person name="Clum A."/>
            <person name="Ohm R."/>
            <person name="Martin F."/>
            <person name="Silar P."/>
            <person name="Natvig D."/>
            <person name="Lalanne C."/>
            <person name="Gautier V."/>
            <person name="Ament-Velasquez S.L."/>
            <person name="Kruys A."/>
            <person name="Hutchinson M.I."/>
            <person name="Powell A.J."/>
            <person name="Barry K."/>
            <person name="Miller A.N."/>
            <person name="Grigoriev I.V."/>
            <person name="Debuchy R."/>
            <person name="Gladieux P."/>
            <person name="Thoren M.H."/>
            <person name="Johannesson H."/>
        </authorList>
    </citation>
    <scope>NUCLEOTIDE SEQUENCE</scope>
    <source>
        <strain evidence="2">CBS 141.50</strain>
    </source>
</reference>
<evidence type="ECO:0000313" key="3">
    <source>
        <dbReference type="Proteomes" id="UP001302676"/>
    </source>
</evidence>
<comment type="caution">
    <text evidence="2">The sequence shown here is derived from an EMBL/GenBank/DDBJ whole genome shotgun (WGS) entry which is preliminary data.</text>
</comment>
<name>A0AAN6V1Y7_9PEZI</name>
<dbReference type="Pfam" id="PF08240">
    <property type="entry name" value="ADH_N"/>
    <property type="match status" value="1"/>
</dbReference>
<proteinExistence type="predicted"/>
<dbReference type="PANTHER" id="PTHR11695:SF294">
    <property type="entry name" value="RETICULON-4-INTERACTING PROTEIN 1, MITOCHONDRIAL"/>
    <property type="match status" value="1"/>
</dbReference>
<dbReference type="InterPro" id="IPR050700">
    <property type="entry name" value="YIM1/Zinc_Alcohol_DH_Fams"/>
</dbReference>
<accession>A0AAN6V1Y7</accession>
<dbReference type="GO" id="GO:0016491">
    <property type="term" value="F:oxidoreductase activity"/>
    <property type="evidence" value="ECO:0007669"/>
    <property type="project" value="InterPro"/>
</dbReference>
<gene>
    <name evidence="2" type="ORF">C8A04DRAFT_38219</name>
</gene>
<dbReference type="RefSeq" id="XP_062635946.1">
    <property type="nucleotide sequence ID" value="XM_062784163.1"/>
</dbReference>
<dbReference type="SUPFAM" id="SSF51735">
    <property type="entry name" value="NAD(P)-binding Rossmann-fold domains"/>
    <property type="match status" value="1"/>
</dbReference>